<organism evidence="1 2">
    <name type="scientific">Sedimentibacter saalensis</name>
    <dbReference type="NCBI Taxonomy" id="130788"/>
    <lineage>
        <taxon>Bacteria</taxon>
        <taxon>Bacillati</taxon>
        <taxon>Bacillota</taxon>
        <taxon>Tissierellia</taxon>
        <taxon>Sedimentibacter</taxon>
    </lineage>
</organism>
<protein>
    <submittedName>
        <fullName evidence="1">Uncharacterized protein DUF3795</fullName>
    </submittedName>
</protein>
<dbReference type="OrthoDB" id="166000at2"/>
<evidence type="ECO:0000313" key="2">
    <source>
        <dbReference type="Proteomes" id="UP000315343"/>
    </source>
</evidence>
<name>A0A562J1D8_9FIRM</name>
<comment type="caution">
    <text evidence="1">The sequence shown here is derived from an EMBL/GenBank/DDBJ whole genome shotgun (WGS) entry which is preliminary data.</text>
</comment>
<gene>
    <name evidence="1" type="ORF">LY60_03448</name>
</gene>
<sequence>MNEMKKELIAPCGMNCRLCIGYQREKNKCAGCRNEIDIRYVTKGSISCIIINCPEIKKSKSGFCFECEKMPCRRLKQLDKRYKTKYHMSMLENLNYIKEHGIDEFLANEELRWRCPNCGNIVSVHRTTCLKCNEQVK</sequence>
<keyword evidence="2" id="KW-1185">Reference proteome</keyword>
<dbReference type="InterPro" id="IPR024227">
    <property type="entry name" value="DUF3795"/>
</dbReference>
<dbReference type="Proteomes" id="UP000315343">
    <property type="component" value="Unassembled WGS sequence"/>
</dbReference>
<dbReference type="RefSeq" id="WP_145086572.1">
    <property type="nucleotide sequence ID" value="NZ_VLKH01000014.1"/>
</dbReference>
<dbReference type="Pfam" id="PF12675">
    <property type="entry name" value="DUF3795"/>
    <property type="match status" value="1"/>
</dbReference>
<dbReference type="EMBL" id="VLKH01000014">
    <property type="protein sequence ID" value="TWH76972.1"/>
    <property type="molecule type" value="Genomic_DNA"/>
</dbReference>
<dbReference type="AlphaFoldDB" id="A0A562J1D8"/>
<proteinExistence type="predicted"/>
<accession>A0A562J1D8</accession>
<evidence type="ECO:0000313" key="1">
    <source>
        <dbReference type="EMBL" id="TWH76972.1"/>
    </source>
</evidence>
<reference evidence="1 2" key="1">
    <citation type="submission" date="2019-07" db="EMBL/GenBank/DDBJ databases">
        <title>Genomic Encyclopedia of Type Strains, Phase I: the one thousand microbial genomes (KMG-I) project.</title>
        <authorList>
            <person name="Kyrpides N."/>
        </authorList>
    </citation>
    <scope>NUCLEOTIDE SEQUENCE [LARGE SCALE GENOMIC DNA]</scope>
    <source>
        <strain evidence="1 2">DSM 13558</strain>
    </source>
</reference>